<dbReference type="GeneID" id="113392236"/>
<feature type="chain" id="PRO_5034683467" evidence="1">
    <location>
        <begin position="17"/>
        <end position="162"/>
    </location>
</feature>
<keyword evidence="1" id="KW-0732">Signal</keyword>
<evidence type="ECO:0000256" key="1">
    <source>
        <dbReference type="SAM" id="SignalP"/>
    </source>
</evidence>
<keyword evidence="3" id="KW-1185">Reference proteome</keyword>
<proteinExistence type="predicted"/>
<reference evidence="4" key="1">
    <citation type="submission" date="2025-08" db="UniProtKB">
        <authorList>
            <consortium name="RefSeq"/>
        </authorList>
    </citation>
    <scope>IDENTIFICATION</scope>
    <source>
        <tissue evidence="4">Whole body</tissue>
    </source>
</reference>
<dbReference type="InterPro" id="IPR034750">
    <property type="entry name" value="CULT"/>
</dbReference>
<dbReference type="Gene3D" id="2.170.150.20">
    <property type="entry name" value="Peptide methionine sulfoxide reductase"/>
    <property type="match status" value="1"/>
</dbReference>
<protein>
    <submittedName>
        <fullName evidence="4">Uncharacterized protein LOC113392236</fullName>
    </submittedName>
</protein>
<sequence length="162" mass="18457">MFTILLLLLFVNLSCSLENSEKYNSTDGILCRFCGSHLLSSDKITSKHSPTALYTVNDTLFNRNEVLVQLLSKDGFLQIPVITSSQSTCVGQEEWEEKEIWFPGYTWKPCFCPECGILIGWMFEHHNPKIVEAHDQFFGLILGNLISENFTNSLIKYPNSLL</sequence>
<gene>
    <name evidence="4" type="primary">LOC113392236</name>
</gene>
<dbReference type="PROSITE" id="PS51788">
    <property type="entry name" value="CULT"/>
    <property type="match status" value="1"/>
</dbReference>
<dbReference type="OMA" id="GIRFHIF"/>
<dbReference type="AlphaFoldDB" id="A0A8B8HLJ7"/>
<evidence type="ECO:0000313" key="3">
    <source>
        <dbReference type="Proteomes" id="UP001652626"/>
    </source>
</evidence>
<dbReference type="RefSeq" id="XP_026484341.1">
    <property type="nucleotide sequence ID" value="XM_026628556.2"/>
</dbReference>
<organism evidence="3 4">
    <name type="scientific">Vanessa tameamea</name>
    <name type="common">Kamehameha butterfly</name>
    <dbReference type="NCBI Taxonomy" id="334116"/>
    <lineage>
        <taxon>Eukaryota</taxon>
        <taxon>Metazoa</taxon>
        <taxon>Ecdysozoa</taxon>
        <taxon>Arthropoda</taxon>
        <taxon>Hexapoda</taxon>
        <taxon>Insecta</taxon>
        <taxon>Pterygota</taxon>
        <taxon>Neoptera</taxon>
        <taxon>Endopterygota</taxon>
        <taxon>Lepidoptera</taxon>
        <taxon>Glossata</taxon>
        <taxon>Ditrysia</taxon>
        <taxon>Papilionoidea</taxon>
        <taxon>Nymphalidae</taxon>
        <taxon>Nymphalinae</taxon>
        <taxon>Vanessa</taxon>
    </lineage>
</organism>
<feature type="domain" description="CULT" evidence="2">
    <location>
        <begin position="26"/>
        <end position="149"/>
    </location>
</feature>
<feature type="signal peptide" evidence="1">
    <location>
        <begin position="1"/>
        <end position="16"/>
    </location>
</feature>
<dbReference type="Proteomes" id="UP001652626">
    <property type="component" value="Chromosome 5"/>
</dbReference>
<evidence type="ECO:0000259" key="2">
    <source>
        <dbReference type="PROSITE" id="PS51788"/>
    </source>
</evidence>
<dbReference type="OrthoDB" id="5778218at2759"/>
<name>A0A8B8HLJ7_VANTA</name>
<evidence type="ECO:0000313" key="4">
    <source>
        <dbReference type="RefSeq" id="XP_026484341.1"/>
    </source>
</evidence>
<accession>A0A8B8HLJ7</accession>